<dbReference type="GO" id="GO:0032259">
    <property type="term" value="P:methylation"/>
    <property type="evidence" value="ECO:0007669"/>
    <property type="project" value="UniProtKB-KW"/>
</dbReference>
<dbReference type="InterPro" id="IPR029063">
    <property type="entry name" value="SAM-dependent_MTases_sf"/>
</dbReference>
<evidence type="ECO:0000256" key="6">
    <source>
        <dbReference type="PROSITE-ProRule" id="PRU01016"/>
    </source>
</evidence>
<dbReference type="PRINTS" id="PR00105">
    <property type="entry name" value="C5METTRFRASE"/>
</dbReference>
<dbReference type="EC" id="2.1.1.37" evidence="1"/>
<dbReference type="NCBIfam" id="TIGR00675">
    <property type="entry name" value="dcm"/>
    <property type="match status" value="1"/>
</dbReference>
<dbReference type="InterPro" id="IPR050390">
    <property type="entry name" value="C5-Methyltransferase"/>
</dbReference>
<dbReference type="SUPFAM" id="SSF53335">
    <property type="entry name" value="S-adenosyl-L-methionine-dependent methyltransferases"/>
    <property type="match status" value="1"/>
</dbReference>
<comment type="caution">
    <text evidence="9">The sequence shown here is derived from an EMBL/GenBank/DDBJ whole genome shotgun (WGS) entry which is preliminary data.</text>
</comment>
<reference evidence="9 10" key="1">
    <citation type="submission" date="2016-04" db="EMBL/GenBank/DDBJ databases">
        <authorList>
            <person name="Evans L.H."/>
            <person name="Alamgir A."/>
            <person name="Owens N."/>
            <person name="Weber N.D."/>
            <person name="Virtaneva K."/>
            <person name="Barbian K."/>
            <person name="Babar A."/>
            <person name="Rosenke K."/>
        </authorList>
    </citation>
    <scope>NUCLEOTIDE SEQUENCE [LARGE SCALE GENOMIC DNA]</scope>
    <source>
        <strain evidence="9">NIES-2108</strain>
    </source>
</reference>
<dbReference type="Gene3D" id="3.40.50.150">
    <property type="entry name" value="Vaccinia Virus protein VP39"/>
    <property type="match status" value="1"/>
</dbReference>
<gene>
    <name evidence="9" type="ORF">A6769_06400</name>
</gene>
<organism evidence="9 10">
    <name type="scientific">Nostoc punctiforme NIES-2108</name>
    <dbReference type="NCBI Taxonomy" id="1356359"/>
    <lineage>
        <taxon>Bacteria</taxon>
        <taxon>Bacillati</taxon>
        <taxon>Cyanobacteriota</taxon>
        <taxon>Cyanophyceae</taxon>
        <taxon>Nostocales</taxon>
        <taxon>Nostocaceae</taxon>
        <taxon>Nostoc</taxon>
    </lineage>
</organism>
<evidence type="ECO:0000256" key="1">
    <source>
        <dbReference type="ARBA" id="ARBA00011975"/>
    </source>
</evidence>
<evidence type="ECO:0000256" key="2">
    <source>
        <dbReference type="ARBA" id="ARBA00022603"/>
    </source>
</evidence>
<dbReference type="GO" id="GO:0003677">
    <property type="term" value="F:DNA binding"/>
    <property type="evidence" value="ECO:0007669"/>
    <property type="project" value="TreeGrafter"/>
</dbReference>
<dbReference type="PROSITE" id="PS51679">
    <property type="entry name" value="SAM_MT_C5"/>
    <property type="match status" value="1"/>
</dbReference>
<dbReference type="GO" id="GO:0003886">
    <property type="term" value="F:DNA (cytosine-5-)-methyltransferase activity"/>
    <property type="evidence" value="ECO:0007669"/>
    <property type="project" value="UniProtKB-EC"/>
</dbReference>
<proteinExistence type="inferred from homology"/>
<evidence type="ECO:0000256" key="7">
    <source>
        <dbReference type="RuleBase" id="RU000416"/>
    </source>
</evidence>
<evidence type="ECO:0000256" key="4">
    <source>
        <dbReference type="ARBA" id="ARBA00022691"/>
    </source>
</evidence>
<dbReference type="Pfam" id="PF00145">
    <property type="entry name" value="DNA_methylase"/>
    <property type="match status" value="1"/>
</dbReference>
<keyword evidence="5" id="KW-0680">Restriction system</keyword>
<evidence type="ECO:0000256" key="3">
    <source>
        <dbReference type="ARBA" id="ARBA00022679"/>
    </source>
</evidence>
<name>A0A367RTT4_NOSPU</name>
<dbReference type="PANTHER" id="PTHR10629">
    <property type="entry name" value="CYTOSINE-SPECIFIC METHYLTRANSFERASE"/>
    <property type="match status" value="1"/>
</dbReference>
<dbReference type="PANTHER" id="PTHR10629:SF52">
    <property type="entry name" value="DNA (CYTOSINE-5)-METHYLTRANSFERASE 1"/>
    <property type="match status" value="1"/>
</dbReference>
<keyword evidence="2 6" id="KW-0489">Methyltransferase</keyword>
<dbReference type="InterPro" id="IPR001525">
    <property type="entry name" value="C5_MeTfrase"/>
</dbReference>
<comment type="similarity">
    <text evidence="6 7">Belongs to the class I-like SAM-binding methyltransferase superfamily. C5-methyltransferase family.</text>
</comment>
<sequence length="479" mass="53775">MKNYPYLSTKEAASKIGISEQRVRTLLRSGDIKGQQVGKVWVMEPEAVEDYINRTKGNYPVDRTSKENHHQAVKAISFFSGAMGLDLGFEKAGIEISLACEVDKHCRQTIVANKPDIALLGNIASYTAQDILDRAKLAKEDVDIMLGGPPCQAFSTAGARRGFKDERGNIFLKYIELILEISPKYAVIENVRGFLSAPLLHRPHSERGSGSIPLSREEMPGGALKYIVNELRKGGYSISFNLYNTANYGVPQIRERVVMICHRGKKKVPYLYPTHSESGDFGLDTWITLRESIADLSQSEAEYIEFPEGRLKYYRMLKEGQYWKHLPEELQKEALGKSYYSGGGKTGFFRRLSWDRPSCTLVTSPAMPATDICHPEHLRPLSIQEYKRIQQFPDSWVICGSLIEQYRQIGNAVPVGFGEAIGKAILAHMSGKIKHPPLNFPFSRYKGNDDVLWEAKISESLEEIKPIQGSLFATTAYPV</sequence>
<evidence type="ECO:0000259" key="8">
    <source>
        <dbReference type="Pfam" id="PF12728"/>
    </source>
</evidence>
<dbReference type="AlphaFoldDB" id="A0A367RTT4"/>
<dbReference type="InterPro" id="IPR041657">
    <property type="entry name" value="HTH_17"/>
</dbReference>
<dbReference type="Gene3D" id="3.90.120.10">
    <property type="entry name" value="DNA Methylase, subunit A, domain 2"/>
    <property type="match status" value="1"/>
</dbReference>
<dbReference type="GO" id="GO:0044027">
    <property type="term" value="P:negative regulation of gene expression via chromosomal CpG island methylation"/>
    <property type="evidence" value="ECO:0007669"/>
    <property type="project" value="TreeGrafter"/>
</dbReference>
<dbReference type="EMBL" id="LXQE01000096">
    <property type="protein sequence ID" value="RCJ39389.1"/>
    <property type="molecule type" value="Genomic_DNA"/>
</dbReference>
<protein>
    <recommendedName>
        <fullName evidence="1">DNA (cytosine-5-)-methyltransferase</fullName>
        <ecNumber evidence="1">2.1.1.37</ecNumber>
    </recommendedName>
</protein>
<feature type="domain" description="Helix-turn-helix" evidence="8">
    <location>
        <begin position="6"/>
        <end position="54"/>
    </location>
</feature>
<keyword evidence="4 6" id="KW-0949">S-adenosyl-L-methionine</keyword>
<keyword evidence="3 6" id="KW-0808">Transferase</keyword>
<dbReference type="Pfam" id="PF12728">
    <property type="entry name" value="HTH_17"/>
    <property type="match status" value="1"/>
</dbReference>
<dbReference type="GO" id="GO:0009307">
    <property type="term" value="P:DNA restriction-modification system"/>
    <property type="evidence" value="ECO:0007669"/>
    <property type="project" value="UniProtKB-KW"/>
</dbReference>
<evidence type="ECO:0000256" key="5">
    <source>
        <dbReference type="ARBA" id="ARBA00022747"/>
    </source>
</evidence>
<dbReference type="Proteomes" id="UP000252085">
    <property type="component" value="Unassembled WGS sequence"/>
</dbReference>
<evidence type="ECO:0000313" key="9">
    <source>
        <dbReference type="EMBL" id="RCJ39389.1"/>
    </source>
</evidence>
<feature type="active site" evidence="6">
    <location>
        <position position="151"/>
    </location>
</feature>
<evidence type="ECO:0000313" key="10">
    <source>
        <dbReference type="Proteomes" id="UP000252085"/>
    </source>
</evidence>
<accession>A0A367RTT4</accession>